<sequence length="97" mass="11339">MERVVRLEDTEVGVLLDLEEDLEERLLGEEKEAETRRDGVRGVDRGDSGVMVGTVKRPKEEKYRDKRWSCPFGRQSRSWSWSRSDLPGFYAQLYDTV</sequence>
<dbReference type="Proteomes" id="UP000467840">
    <property type="component" value="Chromosome 9"/>
</dbReference>
<evidence type="ECO:0000313" key="2">
    <source>
        <dbReference type="EMBL" id="KAF2306094.1"/>
    </source>
</evidence>
<feature type="region of interest" description="Disordered" evidence="1">
    <location>
        <begin position="27"/>
        <end position="56"/>
    </location>
</feature>
<keyword evidence="3" id="KW-1185">Reference proteome</keyword>
<comment type="caution">
    <text evidence="2">The sequence shown here is derived from an EMBL/GenBank/DDBJ whole genome shotgun (WGS) entry which is preliminary data.</text>
</comment>
<reference evidence="2 3" key="1">
    <citation type="journal article" date="2020" name="Mol. Plant">
        <title>The Chromosome-Based Rubber Tree Genome Provides New Insights into Spurge Genome Evolution and Rubber Biosynthesis.</title>
        <authorList>
            <person name="Liu J."/>
            <person name="Shi C."/>
            <person name="Shi C.C."/>
            <person name="Li W."/>
            <person name="Zhang Q.J."/>
            <person name="Zhang Y."/>
            <person name="Li K."/>
            <person name="Lu H.F."/>
            <person name="Shi C."/>
            <person name="Zhu S.T."/>
            <person name="Xiao Z.Y."/>
            <person name="Nan H."/>
            <person name="Yue Y."/>
            <person name="Zhu X.G."/>
            <person name="Wu Y."/>
            <person name="Hong X.N."/>
            <person name="Fan G.Y."/>
            <person name="Tong Y."/>
            <person name="Zhang D."/>
            <person name="Mao C.L."/>
            <person name="Liu Y.L."/>
            <person name="Hao S.J."/>
            <person name="Liu W.Q."/>
            <person name="Lv M.Q."/>
            <person name="Zhang H.B."/>
            <person name="Liu Y."/>
            <person name="Hu-Tang G.R."/>
            <person name="Wang J.P."/>
            <person name="Wang J.H."/>
            <person name="Sun Y.H."/>
            <person name="Ni S.B."/>
            <person name="Chen W.B."/>
            <person name="Zhang X.C."/>
            <person name="Jiao Y.N."/>
            <person name="Eichler E.E."/>
            <person name="Li G.H."/>
            <person name="Liu X."/>
            <person name="Gao L.Z."/>
        </authorList>
    </citation>
    <scope>NUCLEOTIDE SEQUENCE [LARGE SCALE GENOMIC DNA]</scope>
    <source>
        <strain evidence="3">cv. GT1</strain>
        <tissue evidence="2">Leaf</tissue>
    </source>
</reference>
<name>A0A6A6LYK9_HEVBR</name>
<protein>
    <submittedName>
        <fullName evidence="2">Uncharacterized protein</fullName>
    </submittedName>
</protein>
<evidence type="ECO:0000313" key="3">
    <source>
        <dbReference type="Proteomes" id="UP000467840"/>
    </source>
</evidence>
<organism evidence="2 3">
    <name type="scientific">Hevea brasiliensis</name>
    <name type="common">Para rubber tree</name>
    <name type="synonym">Siphonia brasiliensis</name>
    <dbReference type="NCBI Taxonomy" id="3981"/>
    <lineage>
        <taxon>Eukaryota</taxon>
        <taxon>Viridiplantae</taxon>
        <taxon>Streptophyta</taxon>
        <taxon>Embryophyta</taxon>
        <taxon>Tracheophyta</taxon>
        <taxon>Spermatophyta</taxon>
        <taxon>Magnoliopsida</taxon>
        <taxon>eudicotyledons</taxon>
        <taxon>Gunneridae</taxon>
        <taxon>Pentapetalae</taxon>
        <taxon>rosids</taxon>
        <taxon>fabids</taxon>
        <taxon>Malpighiales</taxon>
        <taxon>Euphorbiaceae</taxon>
        <taxon>Crotonoideae</taxon>
        <taxon>Micrandreae</taxon>
        <taxon>Hevea</taxon>
    </lineage>
</organism>
<proteinExistence type="predicted"/>
<feature type="compositionally biased region" description="Basic and acidic residues" evidence="1">
    <location>
        <begin position="27"/>
        <end position="47"/>
    </location>
</feature>
<accession>A0A6A6LYK9</accession>
<gene>
    <name evidence="2" type="ORF">GH714_012426</name>
</gene>
<dbReference type="EMBL" id="JAAGAX010000008">
    <property type="protein sequence ID" value="KAF2306094.1"/>
    <property type="molecule type" value="Genomic_DNA"/>
</dbReference>
<evidence type="ECO:0000256" key="1">
    <source>
        <dbReference type="SAM" id="MobiDB-lite"/>
    </source>
</evidence>
<dbReference type="AlphaFoldDB" id="A0A6A6LYK9"/>